<dbReference type="STRING" id="51240.A0A2I4EUW6"/>
<proteinExistence type="predicted"/>
<gene>
    <name evidence="3" type="primary">LOC108992921</name>
</gene>
<dbReference type="Gene3D" id="2.115.10.20">
    <property type="entry name" value="Glycosyl hydrolase domain, family 43"/>
    <property type="match status" value="3"/>
</dbReference>
<dbReference type="SUPFAM" id="SSF75005">
    <property type="entry name" value="Arabinanase/levansucrase/invertase"/>
    <property type="match status" value="3"/>
</dbReference>
<accession>A0A2I4EUW6</accession>
<dbReference type="RefSeq" id="XP_018823185.1">
    <property type="nucleotide sequence ID" value="XM_018967640.2"/>
</dbReference>
<dbReference type="FunCoup" id="A0A2I4EUW6">
    <property type="interactions" value="873"/>
</dbReference>
<evidence type="ECO:0000313" key="3">
    <source>
        <dbReference type="RefSeq" id="XP_018823185.1"/>
    </source>
</evidence>
<dbReference type="PANTHER" id="PTHR35279">
    <property type="match status" value="1"/>
</dbReference>
<feature type="compositionally biased region" description="Polar residues" evidence="1">
    <location>
        <begin position="63"/>
        <end position="99"/>
    </location>
</feature>
<dbReference type="Proteomes" id="UP000235220">
    <property type="component" value="Chromosome 13"/>
</dbReference>
<dbReference type="PANTHER" id="PTHR35279:SF1">
    <property type="entry name" value="ARABINANASE_LEVANSUCRASE_INVERTASE"/>
    <property type="match status" value="1"/>
</dbReference>
<reference evidence="3" key="1">
    <citation type="submission" date="2025-08" db="UniProtKB">
        <authorList>
            <consortium name="RefSeq"/>
        </authorList>
    </citation>
    <scope>IDENTIFICATION</scope>
    <source>
        <tissue evidence="3">Leaves</tissue>
    </source>
</reference>
<evidence type="ECO:0000256" key="1">
    <source>
        <dbReference type="SAM" id="MobiDB-lite"/>
    </source>
</evidence>
<evidence type="ECO:0000313" key="2">
    <source>
        <dbReference type="Proteomes" id="UP000235220"/>
    </source>
</evidence>
<dbReference type="GeneID" id="108992921"/>
<feature type="region of interest" description="Disordered" evidence="1">
    <location>
        <begin position="63"/>
        <end position="112"/>
    </location>
</feature>
<dbReference type="OrthoDB" id="3510at2759"/>
<sequence>MDAASVGASSIKTVNSLSISTIPKITSPTTLTPPWLSTKPSMLTLYATSSNLRNSVPYLTRCSTKPDTNTDNEIDQNSAFEPNSNPKTSKSSAPVSNEALSSSLSTSSSSSSSGLVFGLGPTNSWDGAEIGSPVVKRFLSDEEERWYMWYHGRSKGNPGSEAIGLAVSRNGIHWERGGGPTRPSGEAGLAMNCSTDWWAFDTESIRPCEVVVMSSAKVRAASAVYWLYYTGCSSEKAEISEDSLKFSLENPERFCIDEVNGENGGVGKISKSLPGLAISQDGRHWARIEAEHHSGALFDVGSEREWDSSFIASPQVVFHVSGDLRMYYHSFDAENGEFGIGIARSRDGIRWVKLGKIMGGGGRGCFDEFGVMNARAVRNQKDGNYVMAYEGIAADGRRSIGLAVSSDGLKNWRRFHDEAALAPSAKDGWDNEGVGSPCLVQMDRDSDGWRLYYKGAGNGGRTGIGMAVSEGSDIRSFRRWTGFNYKKGLKANHKRKGTP</sequence>
<organism evidence="2 3">
    <name type="scientific">Juglans regia</name>
    <name type="common">English walnut</name>
    <dbReference type="NCBI Taxonomy" id="51240"/>
    <lineage>
        <taxon>Eukaryota</taxon>
        <taxon>Viridiplantae</taxon>
        <taxon>Streptophyta</taxon>
        <taxon>Embryophyta</taxon>
        <taxon>Tracheophyta</taxon>
        <taxon>Spermatophyta</taxon>
        <taxon>Magnoliopsida</taxon>
        <taxon>eudicotyledons</taxon>
        <taxon>Gunneridae</taxon>
        <taxon>Pentapetalae</taxon>
        <taxon>rosids</taxon>
        <taxon>fabids</taxon>
        <taxon>Fagales</taxon>
        <taxon>Juglandaceae</taxon>
        <taxon>Juglans</taxon>
    </lineage>
</organism>
<name>A0A2I4EUW6_JUGRE</name>
<dbReference type="AlphaFoldDB" id="A0A2I4EUW6"/>
<protein>
    <submittedName>
        <fullName evidence="3">Uncharacterized protein LOC108992921</fullName>
    </submittedName>
</protein>
<keyword evidence="2" id="KW-1185">Reference proteome</keyword>
<feature type="compositionally biased region" description="Low complexity" evidence="1">
    <location>
        <begin position="100"/>
        <end position="112"/>
    </location>
</feature>
<dbReference type="Gramene" id="Jr13_15050_p1">
    <property type="protein sequence ID" value="cds.Jr13_15050_p1"/>
    <property type="gene ID" value="Jr13_15050"/>
</dbReference>
<dbReference type="InterPro" id="IPR023296">
    <property type="entry name" value="Glyco_hydro_beta-prop_sf"/>
</dbReference>
<dbReference type="KEGG" id="jre:108992921"/>